<dbReference type="InterPro" id="IPR032675">
    <property type="entry name" value="LRR_dom_sf"/>
</dbReference>
<dbReference type="SMR" id="A2EX15"/>
<accession>A2EX15</accession>
<dbReference type="Gene3D" id="3.80.10.10">
    <property type="entry name" value="Ribonuclease Inhibitor"/>
    <property type="match status" value="1"/>
</dbReference>
<dbReference type="PANTHER" id="PTHR24112">
    <property type="entry name" value="LEUCINE-RICH REPEAT, ISOFORM F-RELATED"/>
    <property type="match status" value="1"/>
</dbReference>
<dbReference type="RefSeq" id="XP_001315015.1">
    <property type="nucleotide sequence ID" value="XM_001314980.1"/>
</dbReference>
<dbReference type="InterPro" id="IPR051279">
    <property type="entry name" value="PP1-Reg/Actin-Interact_Protein"/>
</dbReference>
<dbReference type="Proteomes" id="UP000001542">
    <property type="component" value="Unassembled WGS sequence"/>
</dbReference>
<feature type="region of interest" description="Disordered" evidence="1">
    <location>
        <begin position="212"/>
        <end position="232"/>
    </location>
</feature>
<sequence>MHPTDGLSLDFSGIEMTDSQWNLFAAYDMDVNDNSTLKTFIWNNNPITPPIMAMLSKLKVLQLLSISGSLSEQTILPFADFIESCESITNLVICAGAKPIGAEKCITLMRGLKNAKNVESLVLNDHLFGEEGAMALSDLLMTNKNIRSCEFENNNLKTKDIWFSFLEKLTERGPPLELQWPHEVDELFESKAIDQNDLDHLHDCWTNIQNGSEEQHQDEEGQQQLDFGNEFDAEPEQDEFIAPLDYEVNDRIYDI</sequence>
<dbReference type="InParanoid" id="A2EX15"/>
<dbReference type="VEuPathDB" id="TrichDB:TVAGG3_0442410"/>
<keyword evidence="3" id="KW-1185">Reference proteome</keyword>
<dbReference type="EMBL" id="DS113524">
    <property type="protein sequence ID" value="EAY02792.1"/>
    <property type="molecule type" value="Genomic_DNA"/>
</dbReference>
<proteinExistence type="predicted"/>
<dbReference type="PANTHER" id="PTHR24112:SF64">
    <property type="entry name" value="CHROMOSOME UNDETERMINED SCAFFOLD_46, WHOLE GENOME SHOTGUN SEQUENCE"/>
    <property type="match status" value="1"/>
</dbReference>
<reference evidence="2" key="2">
    <citation type="journal article" date="2007" name="Science">
        <title>Draft genome sequence of the sexually transmitted pathogen Trichomonas vaginalis.</title>
        <authorList>
            <person name="Carlton J.M."/>
            <person name="Hirt R.P."/>
            <person name="Silva J.C."/>
            <person name="Delcher A.L."/>
            <person name="Schatz M."/>
            <person name="Zhao Q."/>
            <person name="Wortman J.R."/>
            <person name="Bidwell S.L."/>
            <person name="Alsmark U.C.M."/>
            <person name="Besteiro S."/>
            <person name="Sicheritz-Ponten T."/>
            <person name="Noel C.J."/>
            <person name="Dacks J.B."/>
            <person name="Foster P.G."/>
            <person name="Simillion C."/>
            <person name="Van de Peer Y."/>
            <person name="Miranda-Saavedra D."/>
            <person name="Barton G.J."/>
            <person name="Westrop G.D."/>
            <person name="Mueller S."/>
            <person name="Dessi D."/>
            <person name="Fiori P.L."/>
            <person name="Ren Q."/>
            <person name="Paulsen I."/>
            <person name="Zhang H."/>
            <person name="Bastida-Corcuera F.D."/>
            <person name="Simoes-Barbosa A."/>
            <person name="Brown M.T."/>
            <person name="Hayes R.D."/>
            <person name="Mukherjee M."/>
            <person name="Okumura C.Y."/>
            <person name="Schneider R."/>
            <person name="Smith A.J."/>
            <person name="Vanacova S."/>
            <person name="Villalvazo M."/>
            <person name="Haas B.J."/>
            <person name="Pertea M."/>
            <person name="Feldblyum T.V."/>
            <person name="Utterback T.R."/>
            <person name="Shu C.L."/>
            <person name="Osoegawa K."/>
            <person name="de Jong P.J."/>
            <person name="Hrdy I."/>
            <person name="Horvathova L."/>
            <person name="Zubacova Z."/>
            <person name="Dolezal P."/>
            <person name="Malik S.B."/>
            <person name="Logsdon J.M. Jr."/>
            <person name="Henze K."/>
            <person name="Gupta A."/>
            <person name="Wang C.C."/>
            <person name="Dunne R.L."/>
            <person name="Upcroft J.A."/>
            <person name="Upcroft P."/>
            <person name="White O."/>
            <person name="Salzberg S.L."/>
            <person name="Tang P."/>
            <person name="Chiu C.-H."/>
            <person name="Lee Y.-S."/>
            <person name="Embley T.M."/>
            <person name="Coombs G.H."/>
            <person name="Mottram J.C."/>
            <person name="Tachezy J."/>
            <person name="Fraser-Liggett C.M."/>
            <person name="Johnson P.J."/>
        </authorList>
    </citation>
    <scope>NUCLEOTIDE SEQUENCE [LARGE SCALE GENOMIC DNA]</scope>
    <source>
        <strain evidence="2">G3</strain>
    </source>
</reference>
<evidence type="ECO:0000313" key="3">
    <source>
        <dbReference type="Proteomes" id="UP000001542"/>
    </source>
</evidence>
<reference evidence="2" key="1">
    <citation type="submission" date="2006-10" db="EMBL/GenBank/DDBJ databases">
        <authorList>
            <person name="Amadeo P."/>
            <person name="Zhao Q."/>
            <person name="Wortman J."/>
            <person name="Fraser-Liggett C."/>
            <person name="Carlton J."/>
        </authorList>
    </citation>
    <scope>NUCLEOTIDE SEQUENCE</scope>
    <source>
        <strain evidence="2">G3</strain>
    </source>
</reference>
<organism evidence="2 3">
    <name type="scientific">Trichomonas vaginalis (strain ATCC PRA-98 / G3)</name>
    <dbReference type="NCBI Taxonomy" id="412133"/>
    <lineage>
        <taxon>Eukaryota</taxon>
        <taxon>Metamonada</taxon>
        <taxon>Parabasalia</taxon>
        <taxon>Trichomonadida</taxon>
        <taxon>Trichomonadidae</taxon>
        <taxon>Trichomonas</taxon>
    </lineage>
</organism>
<name>A2EX15_TRIV3</name>
<dbReference type="VEuPathDB" id="TrichDB:TVAG_008000"/>
<dbReference type="KEGG" id="tva:4760632"/>
<evidence type="ECO:0000256" key="1">
    <source>
        <dbReference type="SAM" id="MobiDB-lite"/>
    </source>
</evidence>
<evidence type="ECO:0000313" key="2">
    <source>
        <dbReference type="EMBL" id="EAY02792.1"/>
    </source>
</evidence>
<evidence type="ECO:0008006" key="4">
    <source>
        <dbReference type="Google" id="ProtNLM"/>
    </source>
</evidence>
<gene>
    <name evidence="2" type="ORF">TVAG_008000</name>
</gene>
<dbReference type="AlphaFoldDB" id="A2EX15"/>
<protein>
    <recommendedName>
        <fullName evidence="4">Leucine Rich Repeat family protein</fullName>
    </recommendedName>
</protein>
<dbReference type="SUPFAM" id="SSF52047">
    <property type="entry name" value="RNI-like"/>
    <property type="match status" value="1"/>
</dbReference>